<evidence type="ECO:0000313" key="2">
    <source>
        <dbReference type="Proteomes" id="UP001234297"/>
    </source>
</evidence>
<reference evidence="1 2" key="1">
    <citation type="journal article" date="2022" name="Hortic Res">
        <title>A haplotype resolved chromosomal level avocado genome allows analysis of novel avocado genes.</title>
        <authorList>
            <person name="Nath O."/>
            <person name="Fletcher S.J."/>
            <person name="Hayward A."/>
            <person name="Shaw L.M."/>
            <person name="Masouleh A.K."/>
            <person name="Furtado A."/>
            <person name="Henry R.J."/>
            <person name="Mitter N."/>
        </authorList>
    </citation>
    <scope>NUCLEOTIDE SEQUENCE [LARGE SCALE GENOMIC DNA]</scope>
    <source>
        <strain evidence="2">cv. Hass</strain>
    </source>
</reference>
<proteinExistence type="predicted"/>
<gene>
    <name evidence="1" type="ORF">MRB53_008998</name>
</gene>
<sequence length="78" mass="8893">MSDSSRDFEDISCDLVERFEGEFFFGLEERIFVGVFGSVSLSLTFVFENAWIIEDVRPHGGVEKFRSAAYSNCVRKPS</sequence>
<dbReference type="Proteomes" id="UP001234297">
    <property type="component" value="Chromosome 3"/>
</dbReference>
<organism evidence="1 2">
    <name type="scientific">Persea americana</name>
    <name type="common">Avocado</name>
    <dbReference type="NCBI Taxonomy" id="3435"/>
    <lineage>
        <taxon>Eukaryota</taxon>
        <taxon>Viridiplantae</taxon>
        <taxon>Streptophyta</taxon>
        <taxon>Embryophyta</taxon>
        <taxon>Tracheophyta</taxon>
        <taxon>Spermatophyta</taxon>
        <taxon>Magnoliopsida</taxon>
        <taxon>Magnoliidae</taxon>
        <taxon>Laurales</taxon>
        <taxon>Lauraceae</taxon>
        <taxon>Persea</taxon>
    </lineage>
</organism>
<name>A0ACC2LNY1_PERAE</name>
<protein>
    <submittedName>
        <fullName evidence="1">Uncharacterized protein</fullName>
    </submittedName>
</protein>
<dbReference type="EMBL" id="CM056811">
    <property type="protein sequence ID" value="KAJ8634731.1"/>
    <property type="molecule type" value="Genomic_DNA"/>
</dbReference>
<keyword evidence="2" id="KW-1185">Reference proteome</keyword>
<accession>A0ACC2LNY1</accession>
<comment type="caution">
    <text evidence="1">The sequence shown here is derived from an EMBL/GenBank/DDBJ whole genome shotgun (WGS) entry which is preliminary data.</text>
</comment>
<evidence type="ECO:0000313" key="1">
    <source>
        <dbReference type="EMBL" id="KAJ8634731.1"/>
    </source>
</evidence>